<keyword evidence="9" id="KW-1185">Reference proteome</keyword>
<dbReference type="GO" id="GO:0005886">
    <property type="term" value="C:plasma membrane"/>
    <property type="evidence" value="ECO:0007669"/>
    <property type="project" value="TreeGrafter"/>
</dbReference>
<dbReference type="PANTHER" id="PTHR10809">
    <property type="entry name" value="VESICLE-ASSOCIATED MEMBRANE PROTEIN-ASSOCIATED PROTEIN"/>
    <property type="match status" value="1"/>
</dbReference>
<evidence type="ECO:0000313" key="9">
    <source>
        <dbReference type="Proteomes" id="UP000001307"/>
    </source>
</evidence>
<protein>
    <recommendedName>
        <fullName evidence="7">MSP domain-containing protein</fullName>
    </recommendedName>
</protein>
<dbReference type="InParanoid" id="E4XVS6"/>
<evidence type="ECO:0000256" key="6">
    <source>
        <dbReference type="SAM" id="Phobius"/>
    </source>
</evidence>
<keyword evidence="3 6" id="KW-0812">Transmembrane</keyword>
<dbReference type="GO" id="GO:0090158">
    <property type="term" value="P:endoplasmic reticulum membrane organization"/>
    <property type="evidence" value="ECO:0007669"/>
    <property type="project" value="TreeGrafter"/>
</dbReference>
<dbReference type="Proteomes" id="UP000001307">
    <property type="component" value="Unassembled WGS sequence"/>
</dbReference>
<dbReference type="InterPro" id="IPR000535">
    <property type="entry name" value="MSP_dom"/>
</dbReference>
<dbReference type="PANTHER" id="PTHR10809:SF6">
    <property type="entry name" value="AT11025P-RELATED"/>
    <property type="match status" value="1"/>
</dbReference>
<comment type="subcellular location">
    <subcellularLocation>
        <location evidence="1">Endoplasmic reticulum membrane</location>
        <topology evidence="1">Single-pass type IV membrane protein</topology>
    </subcellularLocation>
</comment>
<evidence type="ECO:0000256" key="4">
    <source>
        <dbReference type="ARBA" id="ARBA00022989"/>
    </source>
</evidence>
<keyword evidence="5 6" id="KW-0472">Membrane</keyword>
<reference evidence="8" key="1">
    <citation type="journal article" date="2010" name="Science">
        <title>Plasticity of animal genome architecture unmasked by rapid evolution of a pelagic tunicate.</title>
        <authorList>
            <person name="Denoeud F."/>
            <person name="Henriet S."/>
            <person name="Mungpakdee S."/>
            <person name="Aury J.M."/>
            <person name="Da Silva C."/>
            <person name="Brinkmann H."/>
            <person name="Mikhaleva J."/>
            <person name="Olsen L.C."/>
            <person name="Jubin C."/>
            <person name="Canestro C."/>
            <person name="Bouquet J.M."/>
            <person name="Danks G."/>
            <person name="Poulain J."/>
            <person name="Campsteijn C."/>
            <person name="Adamski M."/>
            <person name="Cross I."/>
            <person name="Yadetie F."/>
            <person name="Muffato M."/>
            <person name="Louis A."/>
            <person name="Butcher S."/>
            <person name="Tsagkogeorga G."/>
            <person name="Konrad A."/>
            <person name="Singh S."/>
            <person name="Jensen M.F."/>
            <person name="Cong E.H."/>
            <person name="Eikeseth-Otteraa H."/>
            <person name="Noel B."/>
            <person name="Anthouard V."/>
            <person name="Porcel B.M."/>
            <person name="Kachouri-Lafond R."/>
            <person name="Nishino A."/>
            <person name="Ugolini M."/>
            <person name="Chourrout P."/>
            <person name="Nishida H."/>
            <person name="Aasland R."/>
            <person name="Huzurbazar S."/>
            <person name="Westhof E."/>
            <person name="Delsuc F."/>
            <person name="Lehrach H."/>
            <person name="Reinhardt R."/>
            <person name="Weissenbach J."/>
            <person name="Roy S.W."/>
            <person name="Artiguenave F."/>
            <person name="Postlethwait J.H."/>
            <person name="Manak J.R."/>
            <person name="Thompson E.M."/>
            <person name="Jaillon O."/>
            <person name="Du Pasquier L."/>
            <person name="Boudinot P."/>
            <person name="Liberles D.A."/>
            <person name="Volff J.N."/>
            <person name="Philippe H."/>
            <person name="Lenhard B."/>
            <person name="Roest Crollius H."/>
            <person name="Wincker P."/>
            <person name="Chourrout D."/>
        </authorList>
    </citation>
    <scope>NUCLEOTIDE SEQUENCE [LARGE SCALE GENOMIC DNA]</scope>
</reference>
<accession>E4XVS6</accession>
<dbReference type="InterPro" id="IPR016763">
    <property type="entry name" value="VAP"/>
</dbReference>
<evidence type="ECO:0000256" key="5">
    <source>
        <dbReference type="ARBA" id="ARBA00023136"/>
    </source>
</evidence>
<evidence type="ECO:0000256" key="1">
    <source>
        <dbReference type="ARBA" id="ARBA00004163"/>
    </source>
</evidence>
<proteinExistence type="inferred from homology"/>
<name>E4XVS6_OIKDI</name>
<evidence type="ECO:0000256" key="3">
    <source>
        <dbReference type="ARBA" id="ARBA00022692"/>
    </source>
</evidence>
<evidence type="ECO:0000256" key="2">
    <source>
        <dbReference type="ARBA" id="ARBA00008932"/>
    </source>
</evidence>
<gene>
    <name evidence="8" type="ORF">GSOID_T00006722001</name>
</gene>
<dbReference type="SUPFAM" id="SSF49354">
    <property type="entry name" value="PapD-like"/>
    <property type="match status" value="1"/>
</dbReference>
<dbReference type="InterPro" id="IPR008962">
    <property type="entry name" value="PapD-like_sf"/>
</dbReference>
<dbReference type="PROSITE" id="PS50202">
    <property type="entry name" value="MSP"/>
    <property type="match status" value="1"/>
</dbReference>
<dbReference type="OrthoDB" id="264603at2759"/>
<comment type="similarity">
    <text evidence="2">Belongs to the VAMP-associated protein (VAP) (TC 9.B.17) family.</text>
</comment>
<keyword evidence="4 6" id="KW-1133">Transmembrane helix</keyword>
<dbReference type="Pfam" id="PF00635">
    <property type="entry name" value="Motile_Sperm"/>
    <property type="match status" value="1"/>
</dbReference>
<dbReference type="InterPro" id="IPR013783">
    <property type="entry name" value="Ig-like_fold"/>
</dbReference>
<dbReference type="GO" id="GO:0005789">
    <property type="term" value="C:endoplasmic reticulum membrane"/>
    <property type="evidence" value="ECO:0007669"/>
    <property type="project" value="UniProtKB-SubCell"/>
</dbReference>
<dbReference type="Gene3D" id="2.60.40.10">
    <property type="entry name" value="Immunoglobulins"/>
    <property type="match status" value="1"/>
</dbReference>
<evidence type="ECO:0000313" key="8">
    <source>
        <dbReference type="EMBL" id="CBY13794.1"/>
    </source>
</evidence>
<dbReference type="GO" id="GO:0061817">
    <property type="term" value="P:endoplasmic reticulum-plasma membrane tethering"/>
    <property type="evidence" value="ECO:0007669"/>
    <property type="project" value="TreeGrafter"/>
</dbReference>
<evidence type="ECO:0000259" key="7">
    <source>
        <dbReference type="PROSITE" id="PS50202"/>
    </source>
</evidence>
<feature type="transmembrane region" description="Helical" evidence="6">
    <location>
        <begin position="134"/>
        <end position="153"/>
    </location>
</feature>
<sequence>MSLYPSHFIEFHGKPNYLRESSIEITNTKNSDAFVKVRTTAPKVYLVKPNGITLAPGATCKFYITLLPGTYQMDGHKFSAQLTWEDANSEPSETNLKFSTRIYDPIPNLNESDQPLPIPSAVGNRAEQKFSIPIWVFHAIFTILIALIFSYCFTMNSEVPAKTTVP</sequence>
<feature type="domain" description="MSP" evidence="7">
    <location>
        <begin position="1"/>
        <end position="121"/>
    </location>
</feature>
<organism evidence="8">
    <name type="scientific">Oikopleura dioica</name>
    <name type="common">Tunicate</name>
    <dbReference type="NCBI Taxonomy" id="34765"/>
    <lineage>
        <taxon>Eukaryota</taxon>
        <taxon>Metazoa</taxon>
        <taxon>Chordata</taxon>
        <taxon>Tunicata</taxon>
        <taxon>Appendicularia</taxon>
        <taxon>Copelata</taxon>
        <taxon>Oikopleuridae</taxon>
        <taxon>Oikopleura</taxon>
    </lineage>
</organism>
<dbReference type="AlphaFoldDB" id="E4XVS6"/>
<dbReference type="EMBL" id="FN653219">
    <property type="protein sequence ID" value="CBY13794.1"/>
    <property type="molecule type" value="Genomic_DNA"/>
</dbReference>